<dbReference type="GO" id="GO:0005737">
    <property type="term" value="C:cytoplasm"/>
    <property type="evidence" value="ECO:0007669"/>
    <property type="project" value="TreeGrafter"/>
</dbReference>
<feature type="region of interest" description="Disordered" evidence="2">
    <location>
        <begin position="1"/>
        <end position="36"/>
    </location>
</feature>
<dbReference type="SUPFAM" id="SSF56112">
    <property type="entry name" value="Protein kinase-like (PK-like)"/>
    <property type="match status" value="1"/>
</dbReference>
<dbReference type="CDD" id="cd05157">
    <property type="entry name" value="ETNK_euk"/>
    <property type="match status" value="1"/>
</dbReference>
<comment type="similarity">
    <text evidence="1">Belongs to the choline/ethanolamine kinase family.</text>
</comment>
<gene>
    <name evidence="4" type="ORF">METBISCDRAFT_13232</name>
</gene>
<dbReference type="InterPro" id="IPR007521">
    <property type="entry name" value="Choline_kin_N"/>
</dbReference>
<proteinExistence type="inferred from homology"/>
<dbReference type="GO" id="GO:0004103">
    <property type="term" value="F:choline kinase activity"/>
    <property type="evidence" value="ECO:0007669"/>
    <property type="project" value="TreeGrafter"/>
</dbReference>
<accession>A0A4P9ZFW7</accession>
<dbReference type="PANTHER" id="PTHR22603:SF93">
    <property type="entry name" value="RE24176P"/>
    <property type="match status" value="1"/>
</dbReference>
<evidence type="ECO:0000256" key="2">
    <source>
        <dbReference type="SAM" id="MobiDB-lite"/>
    </source>
</evidence>
<dbReference type="Pfam" id="PF01633">
    <property type="entry name" value="Choline_kinase"/>
    <property type="match status" value="1"/>
</dbReference>
<dbReference type="GO" id="GO:0004305">
    <property type="term" value="F:ethanolamine kinase activity"/>
    <property type="evidence" value="ECO:0007669"/>
    <property type="project" value="TreeGrafter"/>
</dbReference>
<organism evidence="4 5">
    <name type="scientific">Metschnikowia bicuspidata</name>
    <dbReference type="NCBI Taxonomy" id="27322"/>
    <lineage>
        <taxon>Eukaryota</taxon>
        <taxon>Fungi</taxon>
        <taxon>Dikarya</taxon>
        <taxon>Ascomycota</taxon>
        <taxon>Saccharomycotina</taxon>
        <taxon>Pichiomycetes</taxon>
        <taxon>Metschnikowiaceae</taxon>
        <taxon>Metschnikowia</taxon>
    </lineage>
</organism>
<dbReference type="Gene3D" id="3.90.1200.10">
    <property type="match status" value="1"/>
</dbReference>
<protein>
    <submittedName>
        <fullName evidence="4">Kinase-like protein</fullName>
    </submittedName>
</protein>
<dbReference type="Proteomes" id="UP000268321">
    <property type="component" value="Unassembled WGS sequence"/>
</dbReference>
<dbReference type="PANTHER" id="PTHR22603">
    <property type="entry name" value="CHOLINE/ETHANOALAMINE KINASE"/>
    <property type="match status" value="1"/>
</dbReference>
<evidence type="ECO:0000256" key="1">
    <source>
        <dbReference type="ARBA" id="ARBA00038211"/>
    </source>
</evidence>
<dbReference type="Gene3D" id="3.30.200.20">
    <property type="entry name" value="Phosphorylase Kinase, domain 1"/>
    <property type="match status" value="1"/>
</dbReference>
<keyword evidence="5" id="KW-1185">Reference proteome</keyword>
<evidence type="ECO:0000313" key="4">
    <source>
        <dbReference type="EMBL" id="RKP31758.1"/>
    </source>
</evidence>
<dbReference type="InterPro" id="IPR011009">
    <property type="entry name" value="Kinase-like_dom_sf"/>
</dbReference>
<keyword evidence="4" id="KW-0418">Kinase</keyword>
<name>A0A4P9ZFW7_9ASCO</name>
<dbReference type="EMBL" id="ML004437">
    <property type="protein sequence ID" value="RKP31758.1"/>
    <property type="molecule type" value="Genomic_DNA"/>
</dbReference>
<sequence length="538" mass="61388">MLSGDITPSLGHASSRSRSRTRTSNNSRSASSSRRPSFTVSKRLLSANSLNRLFLSPSSVEFAGEKTIPSVNAHLDNSLPRDFFNQELVDLIKALRISKWHKRQLTADNLKVNRILGALTNSIYKLEYRDPHALSNPPLLLLRVYGKNVDELIDRDAELKILIRLSSRRIGAKLLGIFSNGRFEQFLEGFVTMTKDDIRDPVLSQMIGRRMKKLHTLVELDARETELEFPVAWLQLLKWLPLFEKEYLPMFEKDTIENTLLMPWASFKDLVFSYREFLFAKYDTDRLADNLRFCHNDTQYGNLLLKESVDPRTLTPSPAPGTANKTDNNLAVIDFEYAGPNFAAYDIADHFSEWMSDYHDVDRPYFIHNDKYPSVEEQLNLLSSYVEYNFEPTSSNLKTATVPPNEPAARVDFEVKKLFNEIIYWRATVQFFWLVWGLIQHASTEDPVAGLGSKSATQGVGSTFEYSTGITNLKLCDTPEPDEVITSTDDDFDYLKYSQQKAALVVGDMISFGLLSMSDIAPQHHNKIKFLDTQVFEV</sequence>
<dbReference type="OrthoDB" id="10267235at2759"/>
<reference evidence="5" key="1">
    <citation type="journal article" date="2018" name="Nat. Microbiol.">
        <title>Leveraging single-cell genomics to expand the fungal tree of life.</title>
        <authorList>
            <person name="Ahrendt S.R."/>
            <person name="Quandt C.A."/>
            <person name="Ciobanu D."/>
            <person name="Clum A."/>
            <person name="Salamov A."/>
            <person name="Andreopoulos B."/>
            <person name="Cheng J.F."/>
            <person name="Woyke T."/>
            <person name="Pelin A."/>
            <person name="Henrissat B."/>
            <person name="Reynolds N.K."/>
            <person name="Benny G.L."/>
            <person name="Smith M.E."/>
            <person name="James T.Y."/>
            <person name="Grigoriev I.V."/>
        </authorList>
    </citation>
    <scope>NUCLEOTIDE SEQUENCE [LARGE SCALE GENOMIC DNA]</scope>
    <source>
        <strain evidence="5">Baker2002</strain>
    </source>
</reference>
<evidence type="ECO:0000259" key="3">
    <source>
        <dbReference type="Pfam" id="PF04428"/>
    </source>
</evidence>
<keyword evidence="4" id="KW-0808">Transferase</keyword>
<dbReference type="GO" id="GO:0006646">
    <property type="term" value="P:phosphatidylethanolamine biosynthetic process"/>
    <property type="evidence" value="ECO:0007669"/>
    <property type="project" value="TreeGrafter"/>
</dbReference>
<dbReference type="AlphaFoldDB" id="A0A4P9ZFW7"/>
<feature type="compositionally biased region" description="Low complexity" evidence="2">
    <location>
        <begin position="22"/>
        <end position="35"/>
    </location>
</feature>
<evidence type="ECO:0000313" key="5">
    <source>
        <dbReference type="Proteomes" id="UP000268321"/>
    </source>
</evidence>
<feature type="domain" description="Choline kinase N-terminal" evidence="3">
    <location>
        <begin position="66"/>
        <end position="107"/>
    </location>
</feature>
<dbReference type="Pfam" id="PF04428">
    <property type="entry name" value="Choline_kin_N"/>
    <property type="match status" value="1"/>
</dbReference>